<dbReference type="GO" id="GO:0006629">
    <property type="term" value="P:lipid metabolic process"/>
    <property type="evidence" value="ECO:0007669"/>
    <property type="project" value="InterPro"/>
</dbReference>
<dbReference type="AlphaFoldDB" id="F3KY88"/>
<dbReference type="Proteomes" id="UP000005615">
    <property type="component" value="Unassembled WGS sequence"/>
</dbReference>
<dbReference type="RefSeq" id="WP_009574365.1">
    <property type="nucleotide sequence ID" value="NZ_AEIG01000002.1"/>
</dbReference>
<dbReference type="STRING" id="2518989.IMCC3088_1256"/>
<organism evidence="1 2">
    <name type="scientific">Aequoribacter fuscus</name>
    <dbReference type="NCBI Taxonomy" id="2518989"/>
    <lineage>
        <taxon>Bacteria</taxon>
        <taxon>Pseudomonadati</taxon>
        <taxon>Pseudomonadota</taxon>
        <taxon>Gammaproteobacteria</taxon>
        <taxon>Cellvibrionales</taxon>
        <taxon>Halieaceae</taxon>
        <taxon>Aequoribacter</taxon>
    </lineage>
</organism>
<dbReference type="eggNOG" id="COG3239">
    <property type="taxonomic scope" value="Bacteria"/>
</dbReference>
<gene>
    <name evidence="1" type="ORF">IMCC3088_1256</name>
</gene>
<keyword evidence="2" id="KW-1185">Reference proteome</keyword>
<evidence type="ECO:0000313" key="2">
    <source>
        <dbReference type="Proteomes" id="UP000005615"/>
    </source>
</evidence>
<comment type="caution">
    <text evidence="1">The sequence shown here is derived from an EMBL/GenBank/DDBJ whole genome shotgun (WGS) entry which is preliminary data.</text>
</comment>
<evidence type="ECO:0000313" key="1">
    <source>
        <dbReference type="EMBL" id="EGG30944.1"/>
    </source>
</evidence>
<sequence>MAKVTLRDPQGWYYTAGALAYICVMYALGWWSVFQDNIALNSLGVIALAHSMVIASYLLHDCGHNAVFVNAEHNTKLGYFLNAIAGSNYGRYEDIRYKHMRHHVDNCDPVSFDYRTFLRAHPLLERIVFALEWAYIPAVEFMMHGMLILAPWVFPSKAAQKARVLRVVLVRGALLIGVGILSFKALLLYALSQILLLTVLRFMDCYQHNYEVVFNLDDKDAKFPHRGDAQFEQANTYTNLISHRWPILNALVLNFCYHNAHHEKPILGWHRLPALYREMGESPAQTLTFWDQCRCFHKHRLGRIYAEEYGNDEVQQSVQQGRAVGVNALSFLTAF</sequence>
<dbReference type="EMBL" id="AEIG01000002">
    <property type="protein sequence ID" value="EGG30944.1"/>
    <property type="molecule type" value="Genomic_DNA"/>
</dbReference>
<reference evidence="1 2" key="1">
    <citation type="journal article" date="2011" name="J. Bacteriol.">
        <title>Genome sequence of strain IMCC3088, a proteorhodopsin-containing marine bacterium belonging to the OM60/NOR5 clade.</title>
        <authorList>
            <person name="Jang Y."/>
            <person name="Oh H.M."/>
            <person name="Kang I."/>
            <person name="Lee K."/>
            <person name="Yang S.J."/>
            <person name="Cho J.C."/>
        </authorList>
    </citation>
    <scope>NUCLEOTIDE SEQUENCE [LARGE SCALE GENOMIC DNA]</scope>
    <source>
        <strain evidence="1 2">IMCC3088</strain>
    </source>
</reference>
<accession>F3KY88</accession>
<dbReference type="OrthoDB" id="634389at2"/>
<proteinExistence type="predicted"/>
<dbReference type="Pfam" id="PF00487">
    <property type="entry name" value="FA_desaturase"/>
    <property type="match status" value="1"/>
</dbReference>
<protein>
    <submittedName>
        <fullName evidence="1">Fatty acid desaturase</fullName>
    </submittedName>
</protein>
<name>F3KY88_9GAMM</name>
<dbReference type="InterPro" id="IPR005804">
    <property type="entry name" value="FA_desaturase_dom"/>
</dbReference>